<accession>V6TLE0</accession>
<dbReference type="InterPro" id="IPR019734">
    <property type="entry name" value="TPR_rpt"/>
</dbReference>
<dbReference type="Proteomes" id="UP000018320">
    <property type="component" value="Unassembled WGS sequence"/>
</dbReference>
<dbReference type="SMART" id="SM00028">
    <property type="entry name" value="TPR"/>
    <property type="match status" value="3"/>
</dbReference>
<dbReference type="VEuPathDB" id="GiardiaDB:QR46_4075"/>
<protein>
    <submittedName>
        <fullName evidence="2">Putative TPR repeat family protein</fullName>
    </submittedName>
</protein>
<comment type="caution">
    <text evidence="2">The sequence shown here is derived from an EMBL/GenBank/DDBJ whole genome shotgun (WGS) entry which is preliminary data.</text>
</comment>
<dbReference type="VEuPathDB" id="GiardiaDB:DHA2_152032"/>
<sequence>VQRTNFKMSEDLPSFTANCVSRYIDGKKMLAIKSLSRRLNKITMEEYPDKRTDNFDAAACSLMNLITGYCVEHPYTDKDPSQAEALSMLNFLSRCSSYFANPQLFFRCTAQFLTYRGSLNASSGNPRIALKDFNTALVAEQSVLSSYAYTVCHLFPTEKDSCITRYNKIHAIAALHSNIAAAQAQLGHYHNAIENCHLALKVITKNVDHKFGQMTKDEVNDRIYSLACVISYNLGCHYESLGQDRNALNAYKASARYCHISTDDKLREILANKIDDALKRVVLHLYPADSPGRLARRTANLTDPRSSRLNSMARRASNRARIEQRVRLLNNYMPIGTYPDIELHEFLDQEYALGDDVASYDDAEFYNEAEFYPIPFTDPRKMSASGVLNSPRNTSLSSGLQQASMDSQARHKLIQYLSGRISGLKDDYPGPQQTPKSAALQWLVDTRAEVPPATAVAPQHSSEDSFGNTMDYLNAFNSISSTPRSPAITSAQPGLAGKSKPAHRKPVVAADLLPNMEPLMARFDYANRLRSPSPMRQTAQPMRQERQRNYSSKRGASGSSVGGMTEPRNDLAQAVRYSARLKDVSNLQSSNLPIHTTNDADTAFSVVDLLSNTKKKSDASMLALKKNMDKMHKNTFMSYDQQRSRETSENYSHGPSDAPPHATAIATPSVRSVIHYVDSQPAANNASLSGFINFSPEKSNENAINLKRDISEMLSRDNPLSQENLNKINDVPLALLSEPEQGAALKKRLDELTDYTVDEIIELLSKDPTFKFLMKDLLIATESFSKELAMMRSKQSNTVIFGSTNGDVTALTPKTAWLDFLRKTISRKNNTASSLHKATQDADRPNIKEELSKPASEKIFTQRQQEHLHQQMLQMSLTQQLTPYQQEAHPAPAVGPPTLESALSAAQPPQFLGQLGVSQAPQGDLRSANLKPPLQILETNHPQRGPFHQSKDMLADPLRSIIELTTASTTENMDATNMYSTQQSALLGSRVQDSMHPKLEIGVGNDCRINLLLSK</sequence>
<organism evidence="2 3">
    <name type="scientific">Giardia intestinalis</name>
    <name type="common">Giardia lamblia</name>
    <dbReference type="NCBI Taxonomy" id="5741"/>
    <lineage>
        <taxon>Eukaryota</taxon>
        <taxon>Metamonada</taxon>
        <taxon>Diplomonadida</taxon>
        <taxon>Hexamitidae</taxon>
        <taxon>Giardiinae</taxon>
        <taxon>Giardia</taxon>
    </lineage>
</organism>
<feature type="region of interest" description="Disordered" evidence="1">
    <location>
        <begin position="531"/>
        <end position="569"/>
    </location>
</feature>
<feature type="non-terminal residue" evidence="2">
    <location>
        <position position="1"/>
    </location>
</feature>
<dbReference type="EMBL" id="AHGT01000022">
    <property type="protein sequence ID" value="ESU37765.1"/>
    <property type="molecule type" value="Genomic_DNA"/>
</dbReference>
<dbReference type="VEuPathDB" id="GiardiaDB:GL50803_0016226"/>
<dbReference type="VEuPathDB" id="GiardiaDB:QR46_4076"/>
<dbReference type="InterPro" id="IPR011990">
    <property type="entry name" value="TPR-like_helical_dom_sf"/>
</dbReference>
<feature type="compositionally biased region" description="Polar residues" evidence="1">
    <location>
        <begin position="549"/>
        <end position="559"/>
    </location>
</feature>
<feature type="region of interest" description="Disordered" evidence="1">
    <location>
        <begin position="484"/>
        <end position="503"/>
    </location>
</feature>
<evidence type="ECO:0000313" key="2">
    <source>
        <dbReference type="EMBL" id="ESU37765.1"/>
    </source>
</evidence>
<gene>
    <name evidence="2" type="ORF">DHA2_152032</name>
</gene>
<dbReference type="Gene3D" id="1.25.40.10">
    <property type="entry name" value="Tetratricopeptide repeat domain"/>
    <property type="match status" value="1"/>
</dbReference>
<dbReference type="SUPFAM" id="SSF48452">
    <property type="entry name" value="TPR-like"/>
    <property type="match status" value="1"/>
</dbReference>
<dbReference type="VEuPathDB" id="GiardiaDB:GL50581_537"/>
<dbReference type="AlphaFoldDB" id="V6TLE0"/>
<name>V6TLE0_GIAIN</name>
<reference evidence="2 3" key="2">
    <citation type="journal article" date="2013" name="Genome Biol. Evol.">
        <title>Genome sequencing of Giardia lamblia genotypes A2 and B isolates (DH and GS) and comparative analysis with the genomes of genotypes A1 and E (WB and Pig).</title>
        <authorList>
            <person name="Adam R.D."/>
            <person name="Dahlstrom E.W."/>
            <person name="Martens C.A."/>
            <person name="Bruno D.P."/>
            <person name="Barbian K.D."/>
            <person name="Ricklefs S.M."/>
            <person name="Hernandez M.M."/>
            <person name="Narla N.P."/>
            <person name="Patel R.B."/>
            <person name="Porcella S.F."/>
            <person name="Nash T.E."/>
        </authorList>
    </citation>
    <scope>NUCLEOTIDE SEQUENCE [LARGE SCALE GENOMIC DNA]</scope>
    <source>
        <strain evidence="2 3">DH</strain>
    </source>
</reference>
<proteinExistence type="predicted"/>
<evidence type="ECO:0000313" key="3">
    <source>
        <dbReference type="Proteomes" id="UP000018320"/>
    </source>
</evidence>
<evidence type="ECO:0000256" key="1">
    <source>
        <dbReference type="SAM" id="MobiDB-lite"/>
    </source>
</evidence>
<feature type="region of interest" description="Disordered" evidence="1">
    <location>
        <begin position="640"/>
        <end position="659"/>
    </location>
</feature>
<reference evidence="3" key="1">
    <citation type="submission" date="2012-02" db="EMBL/GenBank/DDBJ databases">
        <title>Genome sequencing of Giardia lamblia Genotypes A2 and B isolates (DH and GS) and comparative analysis with the genomes of Genotypes A1 and E (WB and Pig).</title>
        <authorList>
            <person name="Adam R."/>
            <person name="Dahlstrom E."/>
            <person name="Martens C."/>
            <person name="Bruno D."/>
            <person name="Barbian K."/>
            <person name="Porcella S.F."/>
            <person name="Nash T."/>
        </authorList>
    </citation>
    <scope>NUCLEOTIDE SEQUENCE</scope>
    <source>
        <strain evidence="3">DH</strain>
    </source>
</reference>